<dbReference type="PANTHER" id="PTHR36509">
    <property type="entry name" value="BLL3101 PROTEIN"/>
    <property type="match status" value="1"/>
</dbReference>
<evidence type="ECO:0000313" key="3">
    <source>
        <dbReference type="Proteomes" id="UP001623852"/>
    </source>
</evidence>
<dbReference type="Pfam" id="PF06742">
    <property type="entry name" value="DUF1214"/>
    <property type="match status" value="1"/>
</dbReference>
<proteinExistence type="predicted"/>
<accession>A0ABZ2UDC1</accession>
<evidence type="ECO:0000259" key="1">
    <source>
        <dbReference type="Pfam" id="PF06742"/>
    </source>
</evidence>
<dbReference type="InterPro" id="IPR037049">
    <property type="entry name" value="DUF1214_C_sf"/>
</dbReference>
<protein>
    <submittedName>
        <fullName evidence="2">DUF1214 domain-containing protein</fullName>
    </submittedName>
</protein>
<name>A0ABZ2UDC1_9FLAO</name>
<keyword evidence="3" id="KW-1185">Reference proteome</keyword>
<dbReference type="SUPFAM" id="SSF160935">
    <property type="entry name" value="VPA0735-like"/>
    <property type="match status" value="1"/>
</dbReference>
<dbReference type="EMBL" id="CP150845">
    <property type="protein sequence ID" value="WYZ19183.1"/>
    <property type="molecule type" value="Genomic_DNA"/>
</dbReference>
<organism evidence="2 3">
    <name type="scientific">Flavobacterium soyae</name>
    <dbReference type="NCBI Taxonomy" id="2903098"/>
    <lineage>
        <taxon>Bacteria</taxon>
        <taxon>Pseudomonadati</taxon>
        <taxon>Bacteroidota</taxon>
        <taxon>Flavobacteriia</taxon>
        <taxon>Flavobacteriales</taxon>
        <taxon>Flavobacteriaceae</taxon>
        <taxon>Flavobacterium</taxon>
    </lineage>
</organism>
<gene>
    <name evidence="2" type="ORF">AABD74_18685</name>
</gene>
<dbReference type="Gene3D" id="2.60.120.600">
    <property type="entry name" value="Domain of unknown function DUF1214, C-terminal domain"/>
    <property type="match status" value="1"/>
</dbReference>
<dbReference type="Proteomes" id="UP001623852">
    <property type="component" value="Chromosome"/>
</dbReference>
<dbReference type="PANTHER" id="PTHR36509:SF3">
    <property type="entry name" value="SIGNAL PEPTIDE PROTEIN"/>
    <property type="match status" value="1"/>
</dbReference>
<sequence length="121" mass="14106">MRGVFIDSKKLILDGSKNYKIHLPAGIPAKDFWYFVVYDLQPRSMLQTDQQFPSLGNQNKEIEINADISVDVYFGPKSPKGKDNNWIQIIPGKNWFVILRLYGPLQTWFDKKWQSGEIEEL</sequence>
<dbReference type="InterPro" id="IPR010621">
    <property type="entry name" value="DUF1214"/>
</dbReference>
<reference evidence="2 3" key="1">
    <citation type="submission" date="2024-03" db="EMBL/GenBank/DDBJ databases">
        <title>Flavobacterium soyae.</title>
        <authorList>
            <person name="Zheng W."/>
        </authorList>
    </citation>
    <scope>NUCLEOTIDE SEQUENCE [LARGE SCALE GENOMIC DNA]</scope>
    <source>
        <strain evidence="2 3">55</strain>
    </source>
</reference>
<dbReference type="RefSeq" id="WP_406843893.1">
    <property type="nucleotide sequence ID" value="NZ_CP150845.1"/>
</dbReference>
<feature type="domain" description="DUF1214" evidence="1">
    <location>
        <begin position="6"/>
        <end position="105"/>
    </location>
</feature>
<evidence type="ECO:0000313" key="2">
    <source>
        <dbReference type="EMBL" id="WYZ19183.1"/>
    </source>
</evidence>